<dbReference type="GO" id="GO:0030288">
    <property type="term" value="C:outer membrane-bounded periplasmic space"/>
    <property type="evidence" value="ECO:0007669"/>
    <property type="project" value="TreeGrafter"/>
</dbReference>
<keyword evidence="1 2" id="KW-0732">Signal</keyword>
<dbReference type="RefSeq" id="WP_013608672.1">
    <property type="nucleotide sequence ID" value="NC_015152.1"/>
</dbReference>
<dbReference type="HOGENOM" id="CLU_026974_0_1_12"/>
<dbReference type="Proteomes" id="UP000008466">
    <property type="component" value="Chromosome"/>
</dbReference>
<dbReference type="SUPFAM" id="SSF53850">
    <property type="entry name" value="Periplasmic binding protein-like II"/>
    <property type="match status" value="1"/>
</dbReference>
<dbReference type="GO" id="GO:0015888">
    <property type="term" value="P:thiamine transport"/>
    <property type="evidence" value="ECO:0007669"/>
    <property type="project" value="TreeGrafter"/>
</dbReference>
<feature type="chain" id="PRO_5003255748" evidence="2">
    <location>
        <begin position="21"/>
        <end position="362"/>
    </location>
</feature>
<dbReference type="Gene3D" id="3.40.190.10">
    <property type="entry name" value="Periplasmic binding protein-like II"/>
    <property type="match status" value="2"/>
</dbReference>
<sequence>MKKTLAILLVLVMLVPALFAQGGQEAAPAAPAPVAAPAPAAAPAPVAAGSGSVNAYTTLEEPLAAKLFQLFEAETGIKVNFVRLSGGEAVARLEAESANPQASIWVGGVGLDHITAKSKGLTTPYVSRYTSKTAAQFRDAENYFIGLYVGPLTFVTNLNRAKELGLEAPKSWADLLKPEYKGYIRMANPNSSGTAYNVLTTMLDIFGTEDKMIEYMKELDKNIDQYTKSGSAPGKSVATGEIPVAIGYAHDQVKLKAAGSPVVITAPSEGTGYELASMSLVKGGKDTVNAKRLYDWILSSPVAQSTFTEWYVVLVAEGSAKHPDALSINEIKTVAQDMAWDGDNVNKTRLLDRWTNEIGNKR</sequence>
<organism evidence="3 4">
    <name type="scientific">Sphaerochaeta globosa (strain ATCC BAA-1886 / DSM 22777 / Buddy)</name>
    <name type="common">Spirochaeta sp. (strain Buddy)</name>
    <dbReference type="NCBI Taxonomy" id="158189"/>
    <lineage>
        <taxon>Bacteria</taxon>
        <taxon>Pseudomonadati</taxon>
        <taxon>Spirochaetota</taxon>
        <taxon>Spirochaetia</taxon>
        <taxon>Spirochaetales</taxon>
        <taxon>Sphaerochaetaceae</taxon>
        <taxon>Sphaerochaeta</taxon>
    </lineage>
</organism>
<dbReference type="AlphaFoldDB" id="F0RZS8"/>
<dbReference type="GO" id="GO:0030976">
    <property type="term" value="F:thiamine pyrophosphate binding"/>
    <property type="evidence" value="ECO:0007669"/>
    <property type="project" value="TreeGrafter"/>
</dbReference>
<dbReference type="STRING" id="158189.SpiBuddy_3023"/>
<name>F0RZS8_SPHGB</name>
<dbReference type="GO" id="GO:0030975">
    <property type="term" value="F:thiamine binding"/>
    <property type="evidence" value="ECO:0007669"/>
    <property type="project" value="TreeGrafter"/>
</dbReference>
<dbReference type="InterPro" id="IPR026045">
    <property type="entry name" value="Ferric-bd"/>
</dbReference>
<dbReference type="EMBL" id="CP002541">
    <property type="protein sequence ID" value="ADY14829.1"/>
    <property type="molecule type" value="Genomic_DNA"/>
</dbReference>
<evidence type="ECO:0000313" key="4">
    <source>
        <dbReference type="Proteomes" id="UP000008466"/>
    </source>
</evidence>
<feature type="signal peptide" evidence="2">
    <location>
        <begin position="1"/>
        <end position="20"/>
    </location>
</feature>
<dbReference type="eggNOG" id="COG1840">
    <property type="taxonomic scope" value="Bacteria"/>
</dbReference>
<dbReference type="PANTHER" id="PTHR30006:SF2">
    <property type="entry name" value="ABC TRANSPORTER SUBSTRATE-BINDING PROTEIN"/>
    <property type="match status" value="1"/>
</dbReference>
<dbReference type="Pfam" id="PF13343">
    <property type="entry name" value="SBP_bac_6"/>
    <property type="match status" value="1"/>
</dbReference>
<keyword evidence="4" id="KW-1185">Reference proteome</keyword>
<dbReference type="OrthoDB" id="305758at2"/>
<dbReference type="PIRSF" id="PIRSF002825">
    <property type="entry name" value="CfbpA"/>
    <property type="match status" value="1"/>
</dbReference>
<evidence type="ECO:0000256" key="1">
    <source>
        <dbReference type="ARBA" id="ARBA00022729"/>
    </source>
</evidence>
<dbReference type="PANTHER" id="PTHR30006">
    <property type="entry name" value="THIAMINE-BINDING PERIPLASMIC PROTEIN-RELATED"/>
    <property type="match status" value="1"/>
</dbReference>
<dbReference type="KEGG" id="sbu:SpiBuddy_3023"/>
<gene>
    <name evidence="3" type="ordered locus">SpiBuddy_3023</name>
</gene>
<reference evidence="4" key="1">
    <citation type="submission" date="2011-02" db="EMBL/GenBank/DDBJ databases">
        <title>Complete sequence of Spirochaeta sp. Buddy.</title>
        <authorList>
            <person name="Lucas S."/>
            <person name="Copeland A."/>
            <person name="Lapidus A."/>
            <person name="Cheng J.-F."/>
            <person name="Goodwin L."/>
            <person name="Pitluck S."/>
            <person name="Zeytun A."/>
            <person name="Detter J.C."/>
            <person name="Han C."/>
            <person name="Tapia R."/>
            <person name="Land M."/>
            <person name="Hauser L."/>
            <person name="Kyrpides N."/>
            <person name="Ivanova N."/>
            <person name="Mikhailova N."/>
            <person name="Pagani I."/>
            <person name="Ritalahti K.M."/>
            <person name="Loeffler F.E."/>
            <person name="Woyke T."/>
        </authorList>
    </citation>
    <scope>NUCLEOTIDE SEQUENCE [LARGE SCALE GENOMIC DNA]</scope>
    <source>
        <strain evidence="4">ATCC BAA-1886 / DSM 22777 / Buddy</strain>
    </source>
</reference>
<evidence type="ECO:0000256" key="2">
    <source>
        <dbReference type="SAM" id="SignalP"/>
    </source>
</evidence>
<dbReference type="CDD" id="cd13544">
    <property type="entry name" value="PBP2_Fbp_like_1"/>
    <property type="match status" value="1"/>
</dbReference>
<evidence type="ECO:0000313" key="3">
    <source>
        <dbReference type="EMBL" id="ADY14829.1"/>
    </source>
</evidence>
<proteinExistence type="predicted"/>
<accession>F0RZS8</accession>
<protein>
    <submittedName>
        <fullName evidence="3">Extracellular solute-binding protein family 1</fullName>
    </submittedName>
</protein>